<evidence type="ECO:0000313" key="2">
    <source>
        <dbReference type="EMBL" id="SCB51343.1"/>
    </source>
</evidence>
<proteinExistence type="predicted"/>
<gene>
    <name evidence="2" type="ORF">GA0061099_101723</name>
</gene>
<keyword evidence="1" id="KW-0812">Transmembrane</keyword>
<evidence type="ECO:0000256" key="1">
    <source>
        <dbReference type="SAM" id="Phobius"/>
    </source>
</evidence>
<dbReference type="EMBL" id="FMAE01000017">
    <property type="protein sequence ID" value="SCB51343.1"/>
    <property type="molecule type" value="Genomic_DNA"/>
</dbReference>
<sequence length="186" mass="20390">MSMGEPESGALPQRRVDVFVQPAKASNSEPEGVDIPAALSSIAELLKAIVPIAILILIVWNWPFFATWLNSITHGELAGGWKFDRAAAAEKLAELDKQRGLQGQGLQVHREFYLRFANGALVRAERVYPALAGARVLWVDGRPSNNRLEEGTLRDMGIDLQIALNTEVILILLSATLSGTMTRAFR</sequence>
<accession>A0A1C3XGF7</accession>
<feature type="transmembrane region" description="Helical" evidence="1">
    <location>
        <begin position="48"/>
        <end position="69"/>
    </location>
</feature>
<organism evidence="2 3">
    <name type="scientific">Bradyrhizobium yuanmingense</name>
    <dbReference type="NCBI Taxonomy" id="108015"/>
    <lineage>
        <taxon>Bacteria</taxon>
        <taxon>Pseudomonadati</taxon>
        <taxon>Pseudomonadota</taxon>
        <taxon>Alphaproteobacteria</taxon>
        <taxon>Hyphomicrobiales</taxon>
        <taxon>Nitrobacteraceae</taxon>
        <taxon>Bradyrhizobium</taxon>
    </lineage>
</organism>
<reference evidence="2 3" key="1">
    <citation type="submission" date="2016-08" db="EMBL/GenBank/DDBJ databases">
        <authorList>
            <person name="Seilhamer J.J."/>
        </authorList>
    </citation>
    <scope>NUCLEOTIDE SEQUENCE [LARGE SCALE GENOMIC DNA]</scope>
    <source>
        <strain evidence="2 3">CCBAU 10071</strain>
    </source>
</reference>
<keyword evidence="1" id="KW-1133">Transmembrane helix</keyword>
<dbReference type="Proteomes" id="UP000183174">
    <property type="component" value="Unassembled WGS sequence"/>
</dbReference>
<protein>
    <submittedName>
        <fullName evidence="2">Uncharacterized protein</fullName>
    </submittedName>
</protein>
<evidence type="ECO:0000313" key="3">
    <source>
        <dbReference type="Proteomes" id="UP000183174"/>
    </source>
</evidence>
<dbReference type="AlphaFoldDB" id="A0A1C3XGF7"/>
<keyword evidence="1" id="KW-0472">Membrane</keyword>
<dbReference type="RefSeq" id="WP_074448309.1">
    <property type="nucleotide sequence ID" value="NZ_FMAE01000017.1"/>
</dbReference>
<name>A0A1C3XGF7_9BRAD</name>